<dbReference type="RefSeq" id="WP_090966698.1">
    <property type="nucleotide sequence ID" value="NZ_JACIDQ010000005.1"/>
</dbReference>
<evidence type="ECO:0000259" key="3">
    <source>
        <dbReference type="Pfam" id="PF06791"/>
    </source>
</evidence>
<reference evidence="4 5" key="1">
    <citation type="submission" date="2020-08" db="EMBL/GenBank/DDBJ databases">
        <title>Genomic Encyclopedia of Type Strains, Phase IV (KMG-IV): sequencing the most valuable type-strain genomes for metagenomic binning, comparative biology and taxonomic classification.</title>
        <authorList>
            <person name="Goeker M."/>
        </authorList>
    </citation>
    <scope>NUCLEOTIDE SEQUENCE [LARGE SCALE GENOMIC DNA]</scope>
    <source>
        <strain evidence="4 5">DSM 25024</strain>
    </source>
</reference>
<organism evidence="4 5">
    <name type="scientific">Aureimonas phyllosphaerae</name>
    <dbReference type="NCBI Taxonomy" id="1166078"/>
    <lineage>
        <taxon>Bacteria</taxon>
        <taxon>Pseudomonadati</taxon>
        <taxon>Pseudomonadota</taxon>
        <taxon>Alphaproteobacteria</taxon>
        <taxon>Hyphomicrobiales</taxon>
        <taxon>Aurantimonadaceae</taxon>
        <taxon>Aureimonas</taxon>
    </lineage>
</organism>
<feature type="compositionally biased region" description="Basic and acidic residues" evidence="1">
    <location>
        <begin position="435"/>
        <end position="447"/>
    </location>
</feature>
<dbReference type="PANTHER" id="PTHR34385:SF1">
    <property type="entry name" value="PEPTIDOGLYCAN L-ALANYL-D-GLUTAMATE ENDOPEPTIDASE CWLK"/>
    <property type="match status" value="1"/>
</dbReference>
<gene>
    <name evidence="4" type="ORF">GGR05_002707</name>
</gene>
<dbReference type="Gene3D" id="3.30.1380.10">
    <property type="match status" value="1"/>
</dbReference>
<evidence type="ECO:0000313" key="4">
    <source>
        <dbReference type="EMBL" id="MBB3936553.1"/>
    </source>
</evidence>
<accession>A0A7W6BWR3</accession>
<dbReference type="OrthoDB" id="7904110at2"/>
<comment type="caution">
    <text evidence="4">The sequence shown here is derived from an EMBL/GenBank/DDBJ whole genome shotgun (WGS) entry which is preliminary data.</text>
</comment>
<dbReference type="SUPFAM" id="SSF55166">
    <property type="entry name" value="Hedgehog/DD-peptidase"/>
    <property type="match status" value="1"/>
</dbReference>
<dbReference type="Pfam" id="PF06791">
    <property type="entry name" value="TMP_2"/>
    <property type="match status" value="1"/>
</dbReference>
<dbReference type="Proteomes" id="UP000531216">
    <property type="component" value="Unassembled WGS sequence"/>
</dbReference>
<dbReference type="CDD" id="cd14814">
    <property type="entry name" value="Peptidase_M15"/>
    <property type="match status" value="1"/>
</dbReference>
<dbReference type="GO" id="GO:0008233">
    <property type="term" value="F:peptidase activity"/>
    <property type="evidence" value="ECO:0007669"/>
    <property type="project" value="InterPro"/>
</dbReference>
<evidence type="ECO:0008006" key="6">
    <source>
        <dbReference type="Google" id="ProtNLM"/>
    </source>
</evidence>
<name>A0A7W6BWR3_9HYPH</name>
<feature type="region of interest" description="Disordered" evidence="1">
    <location>
        <begin position="428"/>
        <end position="447"/>
    </location>
</feature>
<dbReference type="InterPro" id="IPR052179">
    <property type="entry name" value="DD-CPase-like"/>
</dbReference>
<dbReference type="InterPro" id="IPR009628">
    <property type="entry name" value="Phage_tape_measure_N"/>
</dbReference>
<proteinExistence type="predicted"/>
<feature type="domain" description="Bacteriophage tail tape measure N-terminal" evidence="3">
    <location>
        <begin position="172"/>
        <end position="261"/>
    </location>
</feature>
<feature type="domain" description="D-alanyl-D-alanine carboxypeptidase-like core" evidence="2">
    <location>
        <begin position="893"/>
        <end position="996"/>
    </location>
</feature>
<evidence type="ECO:0000256" key="1">
    <source>
        <dbReference type="SAM" id="MobiDB-lite"/>
    </source>
</evidence>
<sequence length="1125" mass="118728">MAEAVVKRKLVVTADTFGLAKGAQDVQAFGRGVTNTAEHLKAMKLQLDPAAYRAYAAGMKPAIEAERAMGQMARAVANDLKPFAAELRKTQIEALKASEALQKRTLSDARAAEALRRTYDTGYANASKFLQVEAQVARQIEKRNLTVDQGNAVLAGASKRFRQLGDDIQPANQNIKLTVGQVQNLGYQLNDTATMLLMGASPFQILASQGGQVVQALGDGPQGVKGSLTAIGSSIAGFARSIPAAGYAVAGVTAAVGALYYLTKGPSARTAEESIKLFETAVRRLEDGWKGASVAAEEHFQKAQRSLNSDKATAMLDTQAEVKKLRQDYQAQLRDLNSNDTLPEQILRARSGAISPAHQQIRELYGELLRGKITATQMSTEMQKIRLDPEADAYARSFADAIRLGIAPAVELQQRIEAIVATAAQLGGKGSRVTSDPDGRNPFDLRDRFGGVTGAAGRLDPSSMDGVRDQLRSQRAEFETYIQSAEQAQRELSNFDLSPVQRQIAETTQEYDRQITALQGTADAAIGIAALQAEKEAALGLIRKQATRDEETRRAGYALDLAAINDVTAAQKAATAGQRAYNDAIAAGYGESYARERQAEASALTLAQARQQLSEAGRQQELATQRQIEQAQLEYDLVGKSASEVARLRTEFDLLAQAKDAARAAGFDEAQVQLTDEMRRQAAEVGRLTEATQRLNFERDLLFDRQQATRSPEDQRIAEQLRAIGVDFESAQGRADAAQLRLNERLHKTNDALYEMRDAGKEAFLDLVDAIGSGENAIQSIARALAGFGRQFASAGLDKITDMLFGKSGGASSGSSGGGLLGAIGTLAGGVGGTPRVVANQNAAFSGSSVPAPTPAMRATSSALAQTVTQSVSSNLLTSMLGAGKNRSHISGMNKEFAAALTNMFEAAPKAVQASLTINSGFRSVARQAELFDAALKKYGSVAAARKWVAPPGNSQHNNGMAADLGYGNVSARQWVHQNAGKYGLAFPLGHENWHIELAGARGGNARVAANDQRVLAKGVSQGLEDYQRKLGGPESYTSGRFDPATAQAASGSTGGLMGLLKSPFGQGAMNALGAFGAGASGGPFSGALSGGLGAIGMGLGPMGIVAGAPVGAMGPLFKSERKAA</sequence>
<dbReference type="PANTHER" id="PTHR34385">
    <property type="entry name" value="D-ALANYL-D-ALANINE CARBOXYPEPTIDASE"/>
    <property type="match status" value="1"/>
</dbReference>
<dbReference type="InterPro" id="IPR009045">
    <property type="entry name" value="Zn_M74/Hedgehog-like"/>
</dbReference>
<keyword evidence="5" id="KW-1185">Reference proteome</keyword>
<dbReference type="Pfam" id="PF02557">
    <property type="entry name" value="VanY"/>
    <property type="match status" value="1"/>
</dbReference>
<protein>
    <recommendedName>
        <fullName evidence="6">D-alanyl-D-alanine carboxypeptidase</fullName>
    </recommendedName>
</protein>
<evidence type="ECO:0000313" key="5">
    <source>
        <dbReference type="Proteomes" id="UP000531216"/>
    </source>
</evidence>
<dbReference type="InterPro" id="IPR003709">
    <property type="entry name" value="VanY-like_core_dom"/>
</dbReference>
<dbReference type="AlphaFoldDB" id="A0A7W6BWR3"/>
<dbReference type="EMBL" id="JACIDO010000005">
    <property type="protein sequence ID" value="MBB3936553.1"/>
    <property type="molecule type" value="Genomic_DNA"/>
</dbReference>
<evidence type="ECO:0000259" key="2">
    <source>
        <dbReference type="Pfam" id="PF02557"/>
    </source>
</evidence>
<dbReference type="GO" id="GO:0006508">
    <property type="term" value="P:proteolysis"/>
    <property type="evidence" value="ECO:0007669"/>
    <property type="project" value="InterPro"/>
</dbReference>